<dbReference type="GO" id="GO:0016874">
    <property type="term" value="F:ligase activity"/>
    <property type="evidence" value="ECO:0007669"/>
    <property type="project" value="UniProtKB-KW"/>
</dbReference>
<proteinExistence type="predicted"/>
<comment type="caution">
    <text evidence="3">The sequence shown here is derived from an EMBL/GenBank/DDBJ whole genome shotgun (WGS) entry which is preliminary data.</text>
</comment>
<dbReference type="AlphaFoldDB" id="A0A7X8TLY5"/>
<reference evidence="3 4" key="1">
    <citation type="submission" date="2020-04" db="EMBL/GenBank/DDBJ databases">
        <title>Nesterenkonia sp. nov., isolated from marine sediment.</title>
        <authorList>
            <person name="Zhang G."/>
        </authorList>
    </citation>
    <scope>NUCLEOTIDE SEQUENCE [LARGE SCALE GENOMIC DNA]</scope>
    <source>
        <strain evidence="3 4">MY13</strain>
    </source>
</reference>
<dbReference type="GO" id="GO:0005524">
    <property type="term" value="F:ATP binding"/>
    <property type="evidence" value="ECO:0007669"/>
    <property type="project" value="UniProtKB-UniRule"/>
</dbReference>
<dbReference type="GO" id="GO:0046872">
    <property type="term" value="F:metal ion binding"/>
    <property type="evidence" value="ECO:0007669"/>
    <property type="project" value="InterPro"/>
</dbReference>
<evidence type="ECO:0000259" key="2">
    <source>
        <dbReference type="PROSITE" id="PS50975"/>
    </source>
</evidence>
<keyword evidence="3" id="KW-0436">Ligase</keyword>
<gene>
    <name evidence="3" type="ORF">HGQ17_13515</name>
</gene>
<keyword evidence="1" id="KW-0547">Nucleotide-binding</keyword>
<protein>
    <submittedName>
        <fullName evidence="3">Carboxylate--amine ligase</fullName>
    </submittedName>
</protein>
<name>A0A7X8TLY5_9MICC</name>
<evidence type="ECO:0000313" key="4">
    <source>
        <dbReference type="Proteomes" id="UP000523139"/>
    </source>
</evidence>
<keyword evidence="4" id="KW-1185">Reference proteome</keyword>
<sequence>MPMNNFVPVIVGTDLNAYHMAASFHEAYGIKPRVIGKVQLGFTNYSTIIGEISYVENLDDAEVFVPALRDYAARLITDPEIAGKRLLLVGTSDHYVRLIIENAGPLSEYYRFNYPSEELLNALHVKDAFYPLAQQHGLEIPETHIHEVGQPVEELTGAISRYPVILKPGNSVEYYRNKFEGQEKVYRLNSAEEVSGVVARIADSGYRGSLIIQDFIPGDDTFIWDSVLYLNTEAKAEFVNFGQVLLQEHEASAIGNYTAILSRFNREVMTQLKEFLEAIGYTGIANVDLKYDARDDAFKVLEVNVRQGRSSWYATAQGHNLAGYLVEDLVHDNRSAECAFVDKEVLFTVVPQYILKQYVTADSVREDVARMIREKKVRNPLYYRGDKSLLRRAWLAVRAARYRKKYANATWSKDL</sequence>
<organism evidence="3 4">
    <name type="scientific">Nesterenkonia sedimenti</name>
    <dbReference type="NCBI Taxonomy" id="1463632"/>
    <lineage>
        <taxon>Bacteria</taxon>
        <taxon>Bacillati</taxon>
        <taxon>Actinomycetota</taxon>
        <taxon>Actinomycetes</taxon>
        <taxon>Micrococcales</taxon>
        <taxon>Micrococcaceae</taxon>
        <taxon>Nesterenkonia</taxon>
    </lineage>
</organism>
<dbReference type="EMBL" id="JABAHY010000019">
    <property type="protein sequence ID" value="NLS10994.1"/>
    <property type="molecule type" value="Genomic_DNA"/>
</dbReference>
<dbReference type="PROSITE" id="PS50975">
    <property type="entry name" value="ATP_GRASP"/>
    <property type="match status" value="1"/>
</dbReference>
<dbReference type="Gene3D" id="3.30.470.20">
    <property type="entry name" value="ATP-grasp fold, B domain"/>
    <property type="match status" value="1"/>
</dbReference>
<keyword evidence="1" id="KW-0067">ATP-binding</keyword>
<evidence type="ECO:0000313" key="3">
    <source>
        <dbReference type="EMBL" id="NLS10994.1"/>
    </source>
</evidence>
<dbReference type="InterPro" id="IPR011761">
    <property type="entry name" value="ATP-grasp"/>
</dbReference>
<feature type="domain" description="ATP-grasp" evidence="2">
    <location>
        <begin position="130"/>
        <end position="330"/>
    </location>
</feature>
<dbReference type="Proteomes" id="UP000523139">
    <property type="component" value="Unassembled WGS sequence"/>
</dbReference>
<dbReference type="SUPFAM" id="SSF56059">
    <property type="entry name" value="Glutathione synthetase ATP-binding domain-like"/>
    <property type="match status" value="1"/>
</dbReference>
<evidence type="ECO:0000256" key="1">
    <source>
        <dbReference type="PROSITE-ProRule" id="PRU00409"/>
    </source>
</evidence>
<accession>A0A7X8TLY5</accession>